<dbReference type="SUPFAM" id="SSF82784">
    <property type="entry name" value="OsmC-like"/>
    <property type="match status" value="1"/>
</dbReference>
<dbReference type="KEGG" id="thm:CL1_1394"/>
<dbReference type="Proteomes" id="UP000006064">
    <property type="component" value="Chromosome"/>
</dbReference>
<dbReference type="HOGENOM" id="CLU_114057_1_1_2"/>
<dbReference type="Pfam" id="PF02566">
    <property type="entry name" value="OsmC"/>
    <property type="match status" value="1"/>
</dbReference>
<evidence type="ECO:0000313" key="2">
    <source>
        <dbReference type="Proteomes" id="UP000006064"/>
    </source>
</evidence>
<name>I3ZV60_THECF</name>
<dbReference type="EMBL" id="CP003651">
    <property type="protein sequence ID" value="AFL95594.1"/>
    <property type="molecule type" value="Genomic_DNA"/>
</dbReference>
<accession>I3ZV60</accession>
<dbReference type="STRING" id="163003.CL1_1394"/>
<dbReference type="InterPro" id="IPR003718">
    <property type="entry name" value="OsmC/Ohr_fam"/>
</dbReference>
<dbReference type="InterPro" id="IPR015946">
    <property type="entry name" value="KH_dom-like_a/b"/>
</dbReference>
<evidence type="ECO:0000313" key="1">
    <source>
        <dbReference type="EMBL" id="AFL95594.1"/>
    </source>
</evidence>
<keyword evidence="2" id="KW-1185">Reference proteome</keyword>
<dbReference type="Gene3D" id="3.30.300.20">
    <property type="match status" value="1"/>
</dbReference>
<dbReference type="InterPro" id="IPR036102">
    <property type="entry name" value="OsmC/Ohrsf"/>
</dbReference>
<dbReference type="AlphaFoldDB" id="I3ZV60"/>
<reference evidence="1 2" key="1">
    <citation type="journal article" date="2012" name="J. Bacteriol.">
        <title>Complete Genome Sequence of the Hyperthermophilic Archaeon Thermococcus sp. Strain CL1, Isolated from a Paralvinella sp. Polychaete Worm Collected from a Hydrothermal Vent.</title>
        <authorList>
            <person name="Jung J.H."/>
            <person name="Holden J.F."/>
            <person name="Seo D.H."/>
            <person name="Park K.H."/>
            <person name="Shin H."/>
            <person name="Ryu S."/>
            <person name="Lee J.H."/>
            <person name="Park C.S."/>
        </authorList>
    </citation>
    <scope>NUCLEOTIDE SEQUENCE [LARGE SCALE GENOMIC DNA]</scope>
    <source>
        <strain evidence="2">DSM 27260 / KACC 17922 / CL1</strain>
    </source>
</reference>
<proteinExistence type="predicted"/>
<dbReference type="PANTHER" id="PTHR34352:SF1">
    <property type="entry name" value="PROTEIN YHFA"/>
    <property type="match status" value="1"/>
</dbReference>
<protein>
    <submittedName>
        <fullName evidence="1">Osmotically inducible protein C-like protein</fullName>
    </submittedName>
</protein>
<organism evidence="1 2">
    <name type="scientific">Thermococcus cleftensis (strain DSM 27260 / KACC 17922 / CL1)</name>
    <dbReference type="NCBI Taxonomy" id="163003"/>
    <lineage>
        <taxon>Archaea</taxon>
        <taxon>Methanobacteriati</taxon>
        <taxon>Methanobacteriota</taxon>
        <taxon>Thermococci</taxon>
        <taxon>Thermococcales</taxon>
        <taxon>Thermococcaceae</taxon>
        <taxon>Thermococcus</taxon>
    </lineage>
</organism>
<dbReference type="PANTHER" id="PTHR34352">
    <property type="entry name" value="PROTEIN YHFA"/>
    <property type="match status" value="1"/>
</dbReference>
<gene>
    <name evidence="1" type="ORF">CL1_1394</name>
</gene>
<sequence length="158" mass="17849">MYIIGGFRNPLNPLPEVEKVVAVSEPVKGKVEWFKDYQFIGRIESDKCSVILGEGGISPMKLLLLSVAGCTAYDVVMILQKMREPIEGLEVEISGERKEEHPKIYRKVHLHYRIHGNVREEKAKRAIELSQDKYCSASAHMKLSGAELTYSFEIIRGG</sequence>